<dbReference type="AlphaFoldDB" id="A0A2N0WA24"/>
<accession>A0A2N0WA24</accession>
<dbReference type="Proteomes" id="UP000233553">
    <property type="component" value="Unassembled WGS sequence"/>
</dbReference>
<dbReference type="RefSeq" id="WP_101237563.1">
    <property type="nucleotide sequence ID" value="NZ_PISJ01000024.1"/>
</dbReference>
<gene>
    <name evidence="1" type="ORF">CW311_19450</name>
</gene>
<dbReference type="EMBL" id="PISJ01000024">
    <property type="protein sequence ID" value="PKF31321.1"/>
    <property type="molecule type" value="Genomic_DNA"/>
</dbReference>
<evidence type="ECO:0000313" key="1">
    <source>
        <dbReference type="EMBL" id="PKF31321.1"/>
    </source>
</evidence>
<reference evidence="1 2" key="1">
    <citation type="submission" date="2017-12" db="EMBL/GenBank/DDBJ databases">
        <title>Draft Genome sequences of multiple microbial strains isolated from spacecraft associated surfaces.</title>
        <authorList>
            <person name="Seuylemezian A."/>
            <person name="Vaishampayan P."/>
            <person name="Venkateswaran K."/>
        </authorList>
    </citation>
    <scope>NUCLEOTIDE SEQUENCE [LARGE SCALE GENOMIC DNA]</scope>
    <source>
        <strain evidence="1 2">2P01AA</strain>
    </source>
</reference>
<proteinExistence type="predicted"/>
<protein>
    <submittedName>
        <fullName evidence="1">Uncharacterized protein</fullName>
    </submittedName>
</protein>
<organism evidence="1 2">
    <name type="scientific">Acinetobacter proteolyticus</name>
    <dbReference type="NCBI Taxonomy" id="1776741"/>
    <lineage>
        <taxon>Bacteria</taxon>
        <taxon>Pseudomonadati</taxon>
        <taxon>Pseudomonadota</taxon>
        <taxon>Gammaproteobacteria</taxon>
        <taxon>Moraxellales</taxon>
        <taxon>Moraxellaceae</taxon>
        <taxon>Acinetobacter</taxon>
    </lineage>
</organism>
<sequence>MSAQVIFKAKLLNVDQSVNDKGLNMRLIFESQRYDKGLDQMVPCSQNVKVVEEHHHMKDFYLSFKGREIYLPIEMTGMDRNIFYKTTGDGKPLMLEEKKVTEQQNKATA</sequence>
<comment type="caution">
    <text evidence="1">The sequence shown here is derived from an EMBL/GenBank/DDBJ whole genome shotgun (WGS) entry which is preliminary data.</text>
</comment>
<evidence type="ECO:0000313" key="2">
    <source>
        <dbReference type="Proteomes" id="UP000233553"/>
    </source>
</evidence>
<name>A0A2N0WA24_9GAMM</name>